<dbReference type="OrthoDB" id="4005225at2759"/>
<dbReference type="EMBL" id="JAGSYN010000186">
    <property type="protein sequence ID" value="KAG7661972.1"/>
    <property type="molecule type" value="Genomic_DNA"/>
</dbReference>
<proteinExistence type="predicted"/>
<keyword evidence="2" id="KW-1185">Reference proteome</keyword>
<dbReference type="GeneID" id="73471272"/>
<gene>
    <name evidence="1" type="ORF">J8A68_004472</name>
</gene>
<name>A0A8J5QJH7_9ASCO</name>
<protein>
    <submittedName>
        <fullName evidence="1">Uncharacterized protein</fullName>
    </submittedName>
</protein>
<dbReference type="RefSeq" id="XP_049262205.1">
    <property type="nucleotide sequence ID" value="XM_049408434.1"/>
</dbReference>
<dbReference type="Proteomes" id="UP000694255">
    <property type="component" value="Unassembled WGS sequence"/>
</dbReference>
<evidence type="ECO:0000313" key="2">
    <source>
        <dbReference type="Proteomes" id="UP000694255"/>
    </source>
</evidence>
<sequence length="424" mass="49496">MIPRSSKSIVTPPTSRYIVRFIWNSKKPDTKVPESLLLADALNLLSDSKQPPHKPGAYKPSLYDNLTKGPANEQFAINNNNDEFSKALASKDSVKLSEQYINNLLTGIEYSRLHSKSRPDYSQLYAMDPNDLNVYIKELSNERFLLEIMESFYHNQKLTLTTLSNIILNRNFVHIKKSPIDLEHLEKNIHLNLSDSEMIQLRIILLKKFHDLRLPLNVIKNLKNYFQDTYLPLIQRGELSAFHERIVWRYVIEYLKQYDASHYIKSLNNLKSSFYIWEVSHRNNGQIAKDILQTHKDSLNEIQTIFLKIVADPFIQEKILDQIDKHNNSKILTALKRISVKYKISSLEQLPETEESRKVYYALISDLEIFLGNLLVDDAGHDDLKDLLGQLTVHRVRYIKDMYTQQEQEQKKLLDGLKVLLNRT</sequence>
<evidence type="ECO:0000313" key="1">
    <source>
        <dbReference type="EMBL" id="KAG7661972.1"/>
    </source>
</evidence>
<comment type="caution">
    <text evidence="1">The sequence shown here is derived from an EMBL/GenBank/DDBJ whole genome shotgun (WGS) entry which is preliminary data.</text>
</comment>
<organism evidence="1 2">
    <name type="scientific">[Candida] subhashii</name>
    <dbReference type="NCBI Taxonomy" id="561895"/>
    <lineage>
        <taxon>Eukaryota</taxon>
        <taxon>Fungi</taxon>
        <taxon>Dikarya</taxon>
        <taxon>Ascomycota</taxon>
        <taxon>Saccharomycotina</taxon>
        <taxon>Pichiomycetes</taxon>
        <taxon>Debaryomycetaceae</taxon>
        <taxon>Spathaspora</taxon>
    </lineage>
</organism>
<accession>A0A8J5QJH7</accession>
<dbReference type="AlphaFoldDB" id="A0A8J5QJH7"/>
<reference evidence="1 2" key="1">
    <citation type="journal article" date="2021" name="DNA Res.">
        <title>Genome analysis of Candida subhashii reveals its hybrid nature and dual mitochondrial genome conformations.</title>
        <authorList>
            <person name="Mixao V."/>
            <person name="Hegedusova E."/>
            <person name="Saus E."/>
            <person name="Pryszcz L.P."/>
            <person name="Cillingova A."/>
            <person name="Nosek J."/>
            <person name="Gabaldon T."/>
        </authorList>
    </citation>
    <scope>NUCLEOTIDE SEQUENCE [LARGE SCALE GENOMIC DNA]</scope>
    <source>
        <strain evidence="1 2">CBS 10753</strain>
    </source>
</reference>